<dbReference type="AlphaFoldDB" id="A0A7S1TMA0"/>
<dbReference type="GO" id="GO:0005789">
    <property type="term" value="C:endoplasmic reticulum membrane"/>
    <property type="evidence" value="ECO:0007669"/>
    <property type="project" value="UniProtKB-SubCell"/>
</dbReference>
<evidence type="ECO:0000256" key="5">
    <source>
        <dbReference type="ARBA" id="ARBA00022692"/>
    </source>
</evidence>
<keyword evidence="8 10" id="KW-1133">Transmembrane helix</keyword>
<keyword evidence="6" id="KW-0418">Kinase</keyword>
<gene>
    <name evidence="11" type="ORF">EAUS1353_LOCUS2807</name>
</gene>
<evidence type="ECO:0000256" key="1">
    <source>
        <dbReference type="ARBA" id="ARBA00004477"/>
    </source>
</evidence>
<keyword evidence="5 10" id="KW-0812">Transmembrane</keyword>
<evidence type="ECO:0000256" key="6">
    <source>
        <dbReference type="ARBA" id="ARBA00022777"/>
    </source>
</evidence>
<evidence type="ECO:0000256" key="3">
    <source>
        <dbReference type="ARBA" id="ARBA00012132"/>
    </source>
</evidence>
<dbReference type="EMBL" id="HBGI01004354">
    <property type="protein sequence ID" value="CAD9241067.1"/>
    <property type="molecule type" value="Transcribed_RNA"/>
</dbReference>
<sequence length="244" mass="26005">MENGKELLPRIPPGEPPLRLALYYLAHFVWTTAVNQVVDELSKRKKLSGEFARKPMHIVSGIAPTVYILVLGLSRRFVILAQLMQVLIVTVLGTQSEAMTKRFSQGRTNDTLGMHAFGVTLLSAFLFVADDDPHSLNTAVALSATACLAIGDAAAALVGSSVGRTHFRSLWGSGKRSAEGSAAMFASSFLMIWLIFGACGIGIGLVHIARVAAVAALVEAHSPSSMDNVTIPWSVVTALLLTFS</sequence>
<evidence type="ECO:0000313" key="11">
    <source>
        <dbReference type="EMBL" id="CAD9241067.1"/>
    </source>
</evidence>
<feature type="transmembrane region" description="Helical" evidence="10">
    <location>
        <begin position="112"/>
        <end position="129"/>
    </location>
</feature>
<evidence type="ECO:0000256" key="8">
    <source>
        <dbReference type="ARBA" id="ARBA00022989"/>
    </source>
</evidence>
<dbReference type="EC" id="2.7.1.108" evidence="3"/>
<feature type="transmembrane region" description="Helical" evidence="10">
    <location>
        <begin position="20"/>
        <end position="38"/>
    </location>
</feature>
<keyword evidence="9 10" id="KW-0472">Membrane</keyword>
<organism evidence="11">
    <name type="scientific">Erythrolobus australicus</name>
    <dbReference type="NCBI Taxonomy" id="1077150"/>
    <lineage>
        <taxon>Eukaryota</taxon>
        <taxon>Rhodophyta</taxon>
        <taxon>Bangiophyceae</taxon>
        <taxon>Porphyridiales</taxon>
        <taxon>Porphyridiaceae</taxon>
        <taxon>Erythrolobus</taxon>
    </lineage>
</organism>
<feature type="transmembrane region" description="Helical" evidence="10">
    <location>
        <begin position="141"/>
        <end position="162"/>
    </location>
</feature>
<dbReference type="GO" id="GO:0004168">
    <property type="term" value="F:dolichol kinase activity"/>
    <property type="evidence" value="ECO:0007669"/>
    <property type="project" value="UniProtKB-EC"/>
</dbReference>
<reference evidence="11" key="1">
    <citation type="submission" date="2021-01" db="EMBL/GenBank/DDBJ databases">
        <authorList>
            <person name="Corre E."/>
            <person name="Pelletier E."/>
            <person name="Niang G."/>
            <person name="Scheremetjew M."/>
            <person name="Finn R."/>
            <person name="Kale V."/>
            <person name="Holt S."/>
            <person name="Cochrane G."/>
            <person name="Meng A."/>
            <person name="Brown T."/>
            <person name="Cohen L."/>
        </authorList>
    </citation>
    <scope>NUCLEOTIDE SEQUENCE</scope>
    <source>
        <strain evidence="11">CCMP3124</strain>
    </source>
</reference>
<evidence type="ECO:0000256" key="7">
    <source>
        <dbReference type="ARBA" id="ARBA00022824"/>
    </source>
</evidence>
<accession>A0A7S1TMA0</accession>
<keyword evidence="7" id="KW-0256">Endoplasmic reticulum</keyword>
<evidence type="ECO:0000256" key="9">
    <source>
        <dbReference type="ARBA" id="ARBA00023136"/>
    </source>
</evidence>
<comment type="similarity">
    <text evidence="2">Belongs to the polyprenol kinase family.</text>
</comment>
<proteinExistence type="inferred from homology"/>
<keyword evidence="4" id="KW-0808">Transferase</keyword>
<dbReference type="PANTHER" id="PTHR13205">
    <property type="entry name" value="TRANSMEMBRANE PROTEIN 15-RELATED"/>
    <property type="match status" value="1"/>
</dbReference>
<dbReference type="GO" id="GO:0043048">
    <property type="term" value="P:dolichyl monophosphate biosynthetic process"/>
    <property type="evidence" value="ECO:0007669"/>
    <property type="project" value="TreeGrafter"/>
</dbReference>
<protein>
    <recommendedName>
        <fullName evidence="3">dolichol kinase</fullName>
        <ecNumber evidence="3">2.7.1.108</ecNumber>
    </recommendedName>
</protein>
<feature type="transmembrane region" description="Helical" evidence="10">
    <location>
        <begin position="58"/>
        <end position="74"/>
    </location>
</feature>
<feature type="transmembrane region" description="Helical" evidence="10">
    <location>
        <begin position="183"/>
        <end position="209"/>
    </location>
</feature>
<name>A0A7S1TMA0_9RHOD</name>
<dbReference type="PANTHER" id="PTHR13205:SF15">
    <property type="entry name" value="DOLICHOL KINASE"/>
    <property type="match status" value="1"/>
</dbReference>
<evidence type="ECO:0000256" key="4">
    <source>
        <dbReference type="ARBA" id="ARBA00022679"/>
    </source>
</evidence>
<evidence type="ECO:0000256" key="10">
    <source>
        <dbReference type="SAM" id="Phobius"/>
    </source>
</evidence>
<comment type="subcellular location">
    <subcellularLocation>
        <location evidence="1">Endoplasmic reticulum membrane</location>
        <topology evidence="1">Multi-pass membrane protein</topology>
    </subcellularLocation>
</comment>
<dbReference type="InterPro" id="IPR032974">
    <property type="entry name" value="Polypren_kinase"/>
</dbReference>
<evidence type="ECO:0000256" key="2">
    <source>
        <dbReference type="ARBA" id="ARBA00010794"/>
    </source>
</evidence>